<dbReference type="InterPro" id="IPR007742">
    <property type="entry name" value="NosD_dom"/>
</dbReference>
<feature type="chain" id="PRO_5002536156" evidence="1">
    <location>
        <begin position="22"/>
        <end position="379"/>
    </location>
</feature>
<dbReference type="InterPro" id="IPR011050">
    <property type="entry name" value="Pectin_lyase_fold/virulence"/>
</dbReference>
<dbReference type="Pfam" id="PF05048">
    <property type="entry name" value="NosD"/>
    <property type="match status" value="1"/>
</dbReference>
<dbReference type="SUPFAM" id="SSF51126">
    <property type="entry name" value="Pectin lyase-like"/>
    <property type="match status" value="1"/>
</dbReference>
<dbReference type="Gene3D" id="2.60.40.4070">
    <property type="match status" value="1"/>
</dbReference>
<dbReference type="SMART" id="SM00710">
    <property type="entry name" value="PbH1"/>
    <property type="match status" value="4"/>
</dbReference>
<gene>
    <name evidence="4" type="ORF">UV02_C0014G0002</name>
</gene>
<dbReference type="AlphaFoldDB" id="A0A0G1B7Y7"/>
<dbReference type="NCBIfam" id="TIGR04183">
    <property type="entry name" value="Por_Secre_tail"/>
    <property type="match status" value="1"/>
</dbReference>
<dbReference type="Proteomes" id="UP000034516">
    <property type="component" value="Unassembled WGS sequence"/>
</dbReference>
<dbReference type="InterPro" id="IPR012334">
    <property type="entry name" value="Pectin_lyas_fold"/>
</dbReference>
<evidence type="ECO:0000313" key="5">
    <source>
        <dbReference type="Proteomes" id="UP000034516"/>
    </source>
</evidence>
<reference evidence="4 5" key="1">
    <citation type="journal article" date="2015" name="Nature">
        <title>rRNA introns, odd ribosomes, and small enigmatic genomes across a large radiation of phyla.</title>
        <authorList>
            <person name="Brown C.T."/>
            <person name="Hug L.A."/>
            <person name="Thomas B.C."/>
            <person name="Sharon I."/>
            <person name="Castelle C.J."/>
            <person name="Singh A."/>
            <person name="Wilkins M.J."/>
            <person name="Williams K.H."/>
            <person name="Banfield J.F."/>
        </authorList>
    </citation>
    <scope>NUCLEOTIDE SEQUENCE [LARGE SCALE GENOMIC DNA]</scope>
</reference>
<protein>
    <submittedName>
        <fullName evidence="4">5'-Nucleotidase domain protein</fullName>
    </submittedName>
</protein>
<organism evidence="4 5">
    <name type="scientific">Candidatus Kuenenbacteria bacterium GW2011_GWA2_42_15</name>
    <dbReference type="NCBI Taxonomy" id="1618677"/>
    <lineage>
        <taxon>Bacteria</taxon>
        <taxon>Candidatus Kueneniibacteriota</taxon>
    </lineage>
</organism>
<accession>A0A0G1B7Y7</accession>
<evidence type="ECO:0000259" key="3">
    <source>
        <dbReference type="Pfam" id="PF18962"/>
    </source>
</evidence>
<dbReference type="InterPro" id="IPR026444">
    <property type="entry name" value="Secre_tail"/>
</dbReference>
<evidence type="ECO:0000259" key="2">
    <source>
        <dbReference type="Pfam" id="PF05048"/>
    </source>
</evidence>
<dbReference type="InterPro" id="IPR006626">
    <property type="entry name" value="PbH1"/>
</dbReference>
<dbReference type="EMBL" id="LCCW01000014">
    <property type="protein sequence ID" value="KKS42436.1"/>
    <property type="molecule type" value="Genomic_DNA"/>
</dbReference>
<sequence length="379" mass="41214">MKKFTFLVVFVAVFCAALTQGQGHTITVTQDSTVIEGLTLDKGDNIVVRADYVVIRRNQITYPNIGITVYGSHCQIYGNRVERATAFGILVLGSHNVVHGNVLRHNAREGVCVGGNGFDFPDSTEVSHNKVIWSQVGIGVYGASNSYGSGNKITHCAYAILQGDGNNIEVADVFVAAQPNNVVSGVTADTLTNYAFTVTNKGNTVAPSTTYTVWIMPGRSDLGDRWYGTVPSLTPGEAVAIMGKFEQRYYFTLTVDVSPVRGEVELENNKSSFSILFPVVSAFVENGVNGIPFTYELNQNYPNPFNPSTNITYSLAKQGNVNLTVYDITGNEVAQLVNEVQPAGKHTIQFNGSKLASGVYFYRLNTGSELITRKMMLLK</sequence>
<evidence type="ECO:0000313" key="4">
    <source>
        <dbReference type="EMBL" id="KKS42436.1"/>
    </source>
</evidence>
<feature type="signal peptide" evidence="1">
    <location>
        <begin position="1"/>
        <end position="21"/>
    </location>
</feature>
<evidence type="ECO:0000256" key="1">
    <source>
        <dbReference type="SAM" id="SignalP"/>
    </source>
</evidence>
<feature type="domain" description="Periplasmic copper-binding protein NosD beta helix" evidence="2">
    <location>
        <begin position="20"/>
        <end position="170"/>
    </location>
</feature>
<name>A0A0G1B7Y7_9BACT</name>
<comment type="caution">
    <text evidence="4">The sequence shown here is derived from an EMBL/GenBank/DDBJ whole genome shotgun (WGS) entry which is preliminary data.</text>
</comment>
<keyword evidence="1" id="KW-0732">Signal</keyword>
<feature type="domain" description="Secretion system C-terminal sorting" evidence="3">
    <location>
        <begin position="301"/>
        <end position="376"/>
    </location>
</feature>
<dbReference type="Pfam" id="PF18962">
    <property type="entry name" value="Por_Secre_tail"/>
    <property type="match status" value="1"/>
</dbReference>
<dbReference type="Gene3D" id="2.160.20.10">
    <property type="entry name" value="Single-stranded right-handed beta-helix, Pectin lyase-like"/>
    <property type="match status" value="1"/>
</dbReference>
<proteinExistence type="predicted"/>